<organism evidence="1 2">
    <name type="scientific">Clavelina lepadiformis</name>
    <name type="common">Light-bulb sea squirt</name>
    <name type="synonym">Ascidia lepadiformis</name>
    <dbReference type="NCBI Taxonomy" id="159417"/>
    <lineage>
        <taxon>Eukaryota</taxon>
        <taxon>Metazoa</taxon>
        <taxon>Chordata</taxon>
        <taxon>Tunicata</taxon>
        <taxon>Ascidiacea</taxon>
        <taxon>Aplousobranchia</taxon>
        <taxon>Clavelinidae</taxon>
        <taxon>Clavelina</taxon>
    </lineage>
</organism>
<comment type="caution">
    <text evidence="1">The sequence shown here is derived from an EMBL/GenBank/DDBJ whole genome shotgun (WGS) entry which is preliminary data.</text>
</comment>
<dbReference type="Proteomes" id="UP001642483">
    <property type="component" value="Unassembled WGS sequence"/>
</dbReference>
<protein>
    <submittedName>
        <fullName evidence="1">Uncharacterized protein</fullName>
    </submittedName>
</protein>
<proteinExistence type="predicted"/>
<evidence type="ECO:0000313" key="1">
    <source>
        <dbReference type="EMBL" id="CAK8679354.1"/>
    </source>
</evidence>
<gene>
    <name evidence="1" type="ORF">CVLEPA_LOCUS9599</name>
</gene>
<dbReference type="EMBL" id="CAWYQH010000057">
    <property type="protein sequence ID" value="CAK8679354.1"/>
    <property type="molecule type" value="Genomic_DNA"/>
</dbReference>
<evidence type="ECO:0000313" key="2">
    <source>
        <dbReference type="Proteomes" id="UP001642483"/>
    </source>
</evidence>
<name>A0ABP0FLL6_CLALP</name>
<sequence length="75" mass="8468">MNNCLRVAISMQHLKPGGDYLVSSWFLTMKIPHRSTHGEELSATAGDLETRENSNSTSLPPMQVLNVEFGFWFLQ</sequence>
<keyword evidence="2" id="KW-1185">Reference proteome</keyword>
<reference evidence="1 2" key="1">
    <citation type="submission" date="2024-02" db="EMBL/GenBank/DDBJ databases">
        <authorList>
            <person name="Daric V."/>
            <person name="Darras S."/>
        </authorList>
    </citation>
    <scope>NUCLEOTIDE SEQUENCE [LARGE SCALE GENOMIC DNA]</scope>
</reference>
<accession>A0ABP0FLL6</accession>